<dbReference type="InterPro" id="IPR002403">
    <property type="entry name" value="Cyt_P450_E_grp-IV"/>
</dbReference>
<dbReference type="GO" id="GO:0005506">
    <property type="term" value="F:iron ion binding"/>
    <property type="evidence" value="ECO:0007669"/>
    <property type="project" value="InterPro"/>
</dbReference>
<dbReference type="EMBL" id="MWPZ01000013">
    <property type="protein sequence ID" value="TIC89847.1"/>
    <property type="molecule type" value="Genomic_DNA"/>
</dbReference>
<dbReference type="PROSITE" id="PS00086">
    <property type="entry name" value="CYTOCHROME_P450"/>
    <property type="match status" value="1"/>
</dbReference>
<accession>A0A4T0VDP3</accession>
<evidence type="ECO:0000313" key="8">
    <source>
        <dbReference type="EMBL" id="TIC89847.1"/>
    </source>
</evidence>
<dbReference type="AlphaFoldDB" id="A0A4T0VDP3"/>
<comment type="cofactor">
    <cofactor evidence="1 6">
        <name>heme</name>
        <dbReference type="ChEBI" id="CHEBI:30413"/>
    </cofactor>
</comment>
<dbReference type="InterPro" id="IPR017972">
    <property type="entry name" value="Cyt_P450_CS"/>
</dbReference>
<sequence>MVGNDAPTAGSVLAFVVQDVQRSTSSYVTVAVVLALAIFIHRFSSPQLDKREPPPMKPKIPIVGHLVGMIRHQSRYFKTLENRNMAVATLPILSGKLYGIWEPTVIQSVYRNRLLSFEPFAVEFAQREIGFSNAMLKVIQETTLLPEFFDCIHKSMTADNLRQMNANALTYVSDALDGVCNGSETFEATNFFVWVRNLMTMATTEALYGPGNPLRNSASLMEDTWYKSFYYTIYKAALGEYYGNNRDHHEDASQIVRSRAAVLRKHGISGKEVGMFEVALLHVATANTIPTLFWFMVQIFSRPKLADQLREEVLPVARRGSNDDVTIDIGTINERCPLLVSCYREAIRLSNQGMGNRKVLEDTTVTDGKGQSYLLKKGCNVQVSAQVLHRLENSWGPDSASFKADRFVVRSGKEHAESEKMKRAAFIPFGGGKHLCPGRNFAFAENLGLVASLLAGFEVSPLDENMKETEGIPDSAGCPMTGAVVKPVNNGEKYGIRIRRRKGWESVKWRYIS</sequence>
<evidence type="ECO:0000256" key="5">
    <source>
        <dbReference type="ARBA" id="ARBA00023033"/>
    </source>
</evidence>
<gene>
    <name evidence="8" type="ORF">CH35J_012394</name>
</gene>
<dbReference type="CDD" id="cd11040">
    <property type="entry name" value="CYP7_CYP8-like"/>
    <property type="match status" value="1"/>
</dbReference>
<evidence type="ECO:0000256" key="7">
    <source>
        <dbReference type="RuleBase" id="RU000461"/>
    </source>
</evidence>
<dbReference type="GO" id="GO:0016705">
    <property type="term" value="F:oxidoreductase activity, acting on paired donors, with incorporation or reduction of molecular oxygen"/>
    <property type="evidence" value="ECO:0007669"/>
    <property type="project" value="InterPro"/>
</dbReference>
<evidence type="ECO:0000256" key="6">
    <source>
        <dbReference type="PIRSR" id="PIRSR602403-1"/>
    </source>
</evidence>
<dbReference type="GO" id="GO:0004497">
    <property type="term" value="F:monooxygenase activity"/>
    <property type="evidence" value="ECO:0007669"/>
    <property type="project" value="UniProtKB-KW"/>
</dbReference>
<dbReference type="PRINTS" id="PR00465">
    <property type="entry name" value="EP450IV"/>
</dbReference>
<name>A0A4T0VDP3_9PEZI</name>
<organism evidence="8 9">
    <name type="scientific">Colletotrichum higginsianum</name>
    <dbReference type="NCBI Taxonomy" id="80884"/>
    <lineage>
        <taxon>Eukaryota</taxon>
        <taxon>Fungi</taxon>
        <taxon>Dikarya</taxon>
        <taxon>Ascomycota</taxon>
        <taxon>Pezizomycotina</taxon>
        <taxon>Sordariomycetes</taxon>
        <taxon>Hypocreomycetidae</taxon>
        <taxon>Glomerellales</taxon>
        <taxon>Glomerellaceae</taxon>
        <taxon>Colletotrichum</taxon>
        <taxon>Colletotrichum destructivum species complex</taxon>
    </lineage>
</organism>
<dbReference type="InterPro" id="IPR053007">
    <property type="entry name" value="CYP450_monoxygenase_sec-met"/>
</dbReference>
<comment type="similarity">
    <text evidence="2 7">Belongs to the cytochrome P450 family.</text>
</comment>
<dbReference type="PANTHER" id="PTHR47582">
    <property type="entry name" value="P450, PUTATIVE (EUROFUNG)-RELATED"/>
    <property type="match status" value="1"/>
</dbReference>
<dbReference type="PANTHER" id="PTHR47582:SF1">
    <property type="entry name" value="P450, PUTATIVE (EUROFUNG)-RELATED"/>
    <property type="match status" value="1"/>
</dbReference>
<evidence type="ECO:0000256" key="2">
    <source>
        <dbReference type="ARBA" id="ARBA00010617"/>
    </source>
</evidence>
<dbReference type="Proteomes" id="UP000305883">
    <property type="component" value="Unassembled WGS sequence"/>
</dbReference>
<dbReference type="InterPro" id="IPR036396">
    <property type="entry name" value="Cyt_P450_sf"/>
</dbReference>
<dbReference type="Pfam" id="PF00067">
    <property type="entry name" value="p450"/>
    <property type="match status" value="1"/>
</dbReference>
<reference evidence="8 9" key="1">
    <citation type="journal article" date="2019" name="Genome Biol. Evol.">
        <title>Genomic Plasticity Mediated by Transposable Elements in the Plant Pathogenic Fungus Colletotrichum higginsianum.</title>
        <authorList>
            <person name="Tsushima A."/>
            <person name="Gan P."/>
            <person name="Kumakura N."/>
            <person name="Narusaka M."/>
            <person name="Takano Y."/>
            <person name="Narusaka Y."/>
            <person name="Shirasu K."/>
        </authorList>
    </citation>
    <scope>NUCLEOTIDE SEQUENCE [LARGE SCALE GENOMIC DNA]</scope>
    <source>
        <strain evidence="8 9">MAFF305635-RFP</strain>
    </source>
</reference>
<keyword evidence="6 7" id="KW-0349">Heme</keyword>
<keyword evidence="4 6" id="KW-0408">Iron</keyword>
<keyword evidence="3 6" id="KW-0479">Metal-binding</keyword>
<keyword evidence="7" id="KW-0560">Oxidoreductase</keyword>
<keyword evidence="5 7" id="KW-0503">Monooxygenase</keyword>
<proteinExistence type="inferred from homology"/>
<evidence type="ECO:0000256" key="4">
    <source>
        <dbReference type="ARBA" id="ARBA00023004"/>
    </source>
</evidence>
<feature type="binding site" description="axial binding residue" evidence="6">
    <location>
        <position position="436"/>
    </location>
    <ligand>
        <name>heme</name>
        <dbReference type="ChEBI" id="CHEBI:30413"/>
    </ligand>
    <ligandPart>
        <name>Fe</name>
        <dbReference type="ChEBI" id="CHEBI:18248"/>
    </ligandPart>
</feature>
<dbReference type="Gene3D" id="1.10.630.10">
    <property type="entry name" value="Cytochrome P450"/>
    <property type="match status" value="1"/>
</dbReference>
<evidence type="ECO:0000256" key="3">
    <source>
        <dbReference type="ARBA" id="ARBA00022723"/>
    </source>
</evidence>
<dbReference type="InterPro" id="IPR001128">
    <property type="entry name" value="Cyt_P450"/>
</dbReference>
<protein>
    <submittedName>
        <fullName evidence="8">25-hydroxycholesterol 7-alpha-hydroxylase</fullName>
    </submittedName>
</protein>
<evidence type="ECO:0000256" key="1">
    <source>
        <dbReference type="ARBA" id="ARBA00001971"/>
    </source>
</evidence>
<dbReference type="SUPFAM" id="SSF48264">
    <property type="entry name" value="Cytochrome P450"/>
    <property type="match status" value="1"/>
</dbReference>
<dbReference type="OrthoDB" id="1470350at2759"/>
<comment type="caution">
    <text evidence="8">The sequence shown here is derived from an EMBL/GenBank/DDBJ whole genome shotgun (WGS) entry which is preliminary data.</text>
</comment>
<evidence type="ECO:0000313" key="9">
    <source>
        <dbReference type="Proteomes" id="UP000305883"/>
    </source>
</evidence>
<dbReference type="GO" id="GO:0020037">
    <property type="term" value="F:heme binding"/>
    <property type="evidence" value="ECO:0007669"/>
    <property type="project" value="InterPro"/>
</dbReference>